<dbReference type="AlphaFoldDB" id="A0A6J6EYW4"/>
<sequence>MITAFGECFAIFSATPRTIPALTPIKSIRLMPGFRGNPAVITTTSEFAVFS</sequence>
<evidence type="ECO:0000313" key="1">
    <source>
        <dbReference type="EMBL" id="CAB4579943.1"/>
    </source>
</evidence>
<organism evidence="1">
    <name type="scientific">freshwater metagenome</name>
    <dbReference type="NCBI Taxonomy" id="449393"/>
    <lineage>
        <taxon>unclassified sequences</taxon>
        <taxon>metagenomes</taxon>
        <taxon>ecological metagenomes</taxon>
    </lineage>
</organism>
<proteinExistence type="predicted"/>
<reference evidence="1" key="1">
    <citation type="submission" date="2020-05" db="EMBL/GenBank/DDBJ databases">
        <authorList>
            <person name="Chiriac C."/>
            <person name="Salcher M."/>
            <person name="Ghai R."/>
            <person name="Kavagutti S V."/>
        </authorList>
    </citation>
    <scope>NUCLEOTIDE SEQUENCE</scope>
</reference>
<gene>
    <name evidence="1" type="ORF">UFOPK1747_00499</name>
</gene>
<accession>A0A6J6EYW4</accession>
<protein>
    <submittedName>
        <fullName evidence="1">Unannotated protein</fullName>
    </submittedName>
</protein>
<dbReference type="EMBL" id="CAEZTV010000058">
    <property type="protein sequence ID" value="CAB4579943.1"/>
    <property type="molecule type" value="Genomic_DNA"/>
</dbReference>
<name>A0A6J6EYW4_9ZZZZ</name>